<dbReference type="EMBL" id="JAPUUL010000065">
    <property type="protein sequence ID" value="KAJ8132937.1"/>
    <property type="molecule type" value="Genomic_DNA"/>
</dbReference>
<reference evidence="1" key="1">
    <citation type="submission" date="2022-12" db="EMBL/GenBank/DDBJ databases">
        <title>Genome Sequence of Lasiodiplodia mahajangana.</title>
        <authorList>
            <person name="Buettner E."/>
        </authorList>
    </citation>
    <scope>NUCLEOTIDE SEQUENCE</scope>
    <source>
        <strain evidence="1">VT137</strain>
    </source>
</reference>
<protein>
    <submittedName>
        <fullName evidence="1">Uncharacterized protein</fullName>
    </submittedName>
</protein>
<comment type="caution">
    <text evidence="1">The sequence shown here is derived from an EMBL/GenBank/DDBJ whole genome shotgun (WGS) entry which is preliminary data.</text>
</comment>
<proteinExistence type="predicted"/>
<name>A0ACC2JZI7_9PEZI</name>
<evidence type="ECO:0000313" key="2">
    <source>
        <dbReference type="Proteomes" id="UP001153332"/>
    </source>
</evidence>
<keyword evidence="2" id="KW-1185">Reference proteome</keyword>
<evidence type="ECO:0000313" key="1">
    <source>
        <dbReference type="EMBL" id="KAJ8132937.1"/>
    </source>
</evidence>
<accession>A0ACC2JZI7</accession>
<gene>
    <name evidence="1" type="ORF">O1611_g687</name>
</gene>
<organism evidence="1 2">
    <name type="scientific">Lasiodiplodia mahajangana</name>
    <dbReference type="NCBI Taxonomy" id="1108764"/>
    <lineage>
        <taxon>Eukaryota</taxon>
        <taxon>Fungi</taxon>
        <taxon>Dikarya</taxon>
        <taxon>Ascomycota</taxon>
        <taxon>Pezizomycotina</taxon>
        <taxon>Dothideomycetes</taxon>
        <taxon>Dothideomycetes incertae sedis</taxon>
        <taxon>Botryosphaeriales</taxon>
        <taxon>Botryosphaeriaceae</taxon>
        <taxon>Lasiodiplodia</taxon>
    </lineage>
</organism>
<dbReference type="Proteomes" id="UP001153332">
    <property type="component" value="Unassembled WGS sequence"/>
</dbReference>
<sequence>MQSSCRLGATLPGSPHSRICWQDVTKTTLQQRLDENRITGEEEEEEEETKKQKLPVLLWIHGGSYQRSVEVGLPVLAASINYRKGGWGNMYSREIQGSGNTNLALRDMRKALAWIQENIGAFGGDPSSVTIWGESAGSFAVGQLLMTYGGRTDGLFHRSIQESGSAATAWYNGSDWYQPIYDKIVGQVNCTQAIDTLKCLRSVDYEDIFPFLNASAVTGPGWYPTVGKSTRL</sequence>